<reference evidence="3 4" key="1">
    <citation type="submission" date="2024-06" db="EMBL/GenBank/DDBJ databases">
        <title>Genomic Encyclopedia of Type Strains, Phase IV (KMG-IV): sequencing the most valuable type-strain genomes for metagenomic binning, comparative biology and taxonomic classification.</title>
        <authorList>
            <person name="Goeker M."/>
        </authorList>
    </citation>
    <scope>NUCLEOTIDE SEQUENCE [LARGE SCALE GENOMIC DNA]</scope>
    <source>
        <strain evidence="3 4">DSM 28102</strain>
    </source>
</reference>
<dbReference type="RefSeq" id="WP_354433689.1">
    <property type="nucleotide sequence ID" value="NZ_JBEPLY010000004.1"/>
</dbReference>
<keyword evidence="3" id="KW-0418">Kinase</keyword>
<feature type="compositionally biased region" description="Acidic residues" evidence="1">
    <location>
        <begin position="176"/>
        <end position="189"/>
    </location>
</feature>
<feature type="compositionally biased region" description="Acidic residues" evidence="1">
    <location>
        <begin position="69"/>
        <end position="81"/>
    </location>
</feature>
<feature type="compositionally biased region" description="Low complexity" evidence="1">
    <location>
        <begin position="375"/>
        <end position="391"/>
    </location>
</feature>
<feature type="region of interest" description="Disordered" evidence="1">
    <location>
        <begin position="372"/>
        <end position="462"/>
    </location>
</feature>
<proteinExistence type="predicted"/>
<feature type="transmembrane region" description="Helical" evidence="2">
    <location>
        <begin position="339"/>
        <end position="360"/>
    </location>
</feature>
<dbReference type="Proteomes" id="UP001549164">
    <property type="component" value="Unassembled WGS sequence"/>
</dbReference>
<gene>
    <name evidence="3" type="ORF">ABID12_001493</name>
</gene>
<protein>
    <submittedName>
        <fullName evidence="3">Chemotaxis protein histidine kinase CheA</fullName>
    </submittedName>
</protein>
<keyword evidence="3" id="KW-0808">Transferase</keyword>
<feature type="compositionally biased region" description="Basic and acidic residues" evidence="1">
    <location>
        <begin position="146"/>
        <end position="155"/>
    </location>
</feature>
<feature type="compositionally biased region" description="Acidic residues" evidence="1">
    <location>
        <begin position="114"/>
        <end position="130"/>
    </location>
</feature>
<evidence type="ECO:0000313" key="3">
    <source>
        <dbReference type="EMBL" id="MET3599554.1"/>
    </source>
</evidence>
<evidence type="ECO:0000256" key="1">
    <source>
        <dbReference type="SAM" id="MobiDB-lite"/>
    </source>
</evidence>
<keyword evidence="2" id="KW-0472">Membrane</keyword>
<feature type="region of interest" description="Disordered" evidence="1">
    <location>
        <begin position="69"/>
        <end position="330"/>
    </location>
</feature>
<accession>A0ABV2I9H1</accession>
<name>A0ABV2I9H1_9HYPH</name>
<feature type="compositionally biased region" description="Low complexity" evidence="1">
    <location>
        <begin position="438"/>
        <end position="454"/>
    </location>
</feature>
<sequence length="646" mass="69599">MADFTAVIRRAVEGLPEQSPELRARVYEKARSAVVRQMENMSPAPPEALIKRQIDKIDAAIAEVEAEFAEALPPEDADLPEEPVAAQQARDDISADAGDDEPARAPEDARQEWPADEAETQQDDEPEEVPTGEPERVVSDASYPEYDDHHAHEGPAEPAPGMAEAPEFANRPAVDESAETETAPFDEEAPSASRNLLEGATFETVSTPDRVYHDDGAEDRDNAYTYDVTDEPVETDAGTVIVEPDEEEALRRDWDDEEEQQSAPHDWNFEATTAKAGPFEPAPPPPRRSVPEKDWAHVDSLLGLEPEDPGSGFDDYDEMTGAPAQAGDDDAEAGRKRRIFMIAGAVVVALVLVVGGYFAWDNRDRIVAAISPADQQQSAGSEPSSASGEPASEPDETQTAENTKPYTQRLLPDGTEVDEGLPAAGAVSGPARSVANQTSPSTPSETASATETADPAPPVGSGQKMYLYEEQLGQSVPSAFQGTVEWELKQENTGTAVSEPVVEGVLNVPDAGLSGVLTFRRNDDPSLPASHLIDISFTLSDDFDGGGIENVQRISMKGTEAARGDPLIAVSAKITDDLYMLALNDFDQARAQNLSLLGERNWIDIPVTYRNGRRALLTLEKGTTGMAIFNRAIQEWQALGDINSGN</sequence>
<keyword evidence="2" id="KW-0812">Transmembrane</keyword>
<keyword evidence="4" id="KW-1185">Reference proteome</keyword>
<dbReference type="EMBL" id="JBEPLY010000004">
    <property type="protein sequence ID" value="MET3599554.1"/>
    <property type="molecule type" value="Genomic_DNA"/>
</dbReference>
<organism evidence="3 4">
    <name type="scientific">Martelella mangrovi</name>
    <dbReference type="NCBI Taxonomy" id="1397477"/>
    <lineage>
        <taxon>Bacteria</taxon>
        <taxon>Pseudomonadati</taxon>
        <taxon>Pseudomonadota</taxon>
        <taxon>Alphaproteobacteria</taxon>
        <taxon>Hyphomicrobiales</taxon>
        <taxon>Aurantimonadaceae</taxon>
        <taxon>Martelella</taxon>
    </lineage>
</organism>
<keyword evidence="2" id="KW-1133">Transmembrane helix</keyword>
<evidence type="ECO:0000313" key="4">
    <source>
        <dbReference type="Proteomes" id="UP001549164"/>
    </source>
</evidence>
<comment type="caution">
    <text evidence="3">The sequence shown here is derived from an EMBL/GenBank/DDBJ whole genome shotgun (WGS) entry which is preliminary data.</text>
</comment>
<feature type="compositionally biased region" description="Basic and acidic residues" evidence="1">
    <location>
        <begin position="101"/>
        <end position="113"/>
    </location>
</feature>
<evidence type="ECO:0000256" key="2">
    <source>
        <dbReference type="SAM" id="Phobius"/>
    </source>
</evidence>
<feature type="compositionally biased region" description="Basic and acidic residues" evidence="1">
    <location>
        <begin position="210"/>
        <end position="222"/>
    </location>
</feature>
<dbReference type="GO" id="GO:0016301">
    <property type="term" value="F:kinase activity"/>
    <property type="evidence" value="ECO:0007669"/>
    <property type="project" value="UniProtKB-KW"/>
</dbReference>